<evidence type="ECO:0000256" key="1">
    <source>
        <dbReference type="ARBA" id="ARBA00023303"/>
    </source>
</evidence>
<dbReference type="AlphaFoldDB" id="A0A5J5BYC1"/>
<dbReference type="GO" id="GO:0034220">
    <property type="term" value="P:monoatomic ion transmembrane transport"/>
    <property type="evidence" value="ECO:0007669"/>
    <property type="project" value="UniProtKB-KW"/>
</dbReference>
<keyword evidence="1" id="KW-0407">Ion channel</keyword>
<keyword evidence="1" id="KW-0813">Transport</keyword>
<dbReference type="Proteomes" id="UP000325577">
    <property type="component" value="Linkage Group LG1"/>
</dbReference>
<reference evidence="3 4" key="1">
    <citation type="submission" date="2019-09" db="EMBL/GenBank/DDBJ databases">
        <title>A chromosome-level genome assembly of the Chinese tupelo Nyssa sinensis.</title>
        <authorList>
            <person name="Yang X."/>
            <person name="Kang M."/>
            <person name="Yang Y."/>
            <person name="Xiong H."/>
            <person name="Wang M."/>
            <person name="Zhang Z."/>
            <person name="Wang Z."/>
            <person name="Wu H."/>
            <person name="Ma T."/>
            <person name="Liu J."/>
            <person name="Xi Z."/>
        </authorList>
    </citation>
    <scope>NUCLEOTIDE SEQUENCE [LARGE SCALE GENOMIC DNA]</scope>
    <source>
        <strain evidence="3">J267</strain>
        <tissue evidence="3">Leaf</tissue>
    </source>
</reference>
<dbReference type="GO" id="GO:0016020">
    <property type="term" value="C:membrane"/>
    <property type="evidence" value="ECO:0007669"/>
    <property type="project" value="UniProtKB-SubCell"/>
</dbReference>
<gene>
    <name evidence="3" type="ORF">F0562_004367</name>
</gene>
<dbReference type="PANTHER" id="PTHR45651">
    <property type="entry name" value="CYCLIC NUCLEOTIDE-GATED ION CHANNEL 15-RELATED-RELATED"/>
    <property type="match status" value="1"/>
</dbReference>
<dbReference type="EMBL" id="CM018032">
    <property type="protein sequence ID" value="KAA8547938.1"/>
    <property type="molecule type" value="Genomic_DNA"/>
</dbReference>
<keyword evidence="4" id="KW-1185">Reference proteome</keyword>
<organism evidence="3 4">
    <name type="scientific">Nyssa sinensis</name>
    <dbReference type="NCBI Taxonomy" id="561372"/>
    <lineage>
        <taxon>Eukaryota</taxon>
        <taxon>Viridiplantae</taxon>
        <taxon>Streptophyta</taxon>
        <taxon>Embryophyta</taxon>
        <taxon>Tracheophyta</taxon>
        <taxon>Spermatophyta</taxon>
        <taxon>Magnoliopsida</taxon>
        <taxon>eudicotyledons</taxon>
        <taxon>Gunneridae</taxon>
        <taxon>Pentapetalae</taxon>
        <taxon>asterids</taxon>
        <taxon>Cornales</taxon>
        <taxon>Nyssaceae</taxon>
        <taxon>Nyssa</taxon>
    </lineage>
</organism>
<feature type="region of interest" description="Disordered" evidence="2">
    <location>
        <begin position="1"/>
        <end position="38"/>
    </location>
</feature>
<accession>A0A5J5BYC1</accession>
<evidence type="ECO:0000313" key="3">
    <source>
        <dbReference type="EMBL" id="KAA8547938.1"/>
    </source>
</evidence>
<sequence length="235" mass="25580">MVPVFQTCPLVQTPTSRSQGGLEYSGERTANPDSNDDIDDDNTISNSIECYACTQVGVPVFHSTSCDRSHQPEWEASAGSSLIPIRSRSDLKTGRGRPNWNRQLSGPFGHVLDPRSKRVQRWNRAFLLARAMALAIDPLFFYALSIGRGGTPCLYMDGGLAAIVTILRTCVGRRASVPLVASVSVGVRVKGVIGGRLWEACVGRTCDCFTLCAVSQGLLVRRLRDSSPFLRLCFG</sequence>
<keyword evidence="1" id="KW-0406">Ion transport</keyword>
<name>A0A5J5BYC1_9ASTE</name>
<dbReference type="PANTHER" id="PTHR45651:SF50">
    <property type="entry name" value="CYCLIC NUCLEOTIDE-GATED ION CHANNEL 2"/>
    <property type="match status" value="1"/>
</dbReference>
<evidence type="ECO:0000256" key="2">
    <source>
        <dbReference type="SAM" id="MobiDB-lite"/>
    </source>
</evidence>
<dbReference type="OrthoDB" id="1732616at2759"/>
<protein>
    <submittedName>
        <fullName evidence="3">Uncharacterized protein</fullName>
    </submittedName>
</protein>
<evidence type="ECO:0000313" key="4">
    <source>
        <dbReference type="Proteomes" id="UP000325577"/>
    </source>
</evidence>
<feature type="compositionally biased region" description="Polar residues" evidence="2">
    <location>
        <begin position="9"/>
        <end position="19"/>
    </location>
</feature>
<proteinExistence type="predicted"/>